<dbReference type="InterPro" id="IPR052528">
    <property type="entry name" value="Sugar_transport-like"/>
</dbReference>
<feature type="transmembrane region" description="Helical" evidence="4">
    <location>
        <begin position="7"/>
        <end position="31"/>
    </location>
</feature>
<dbReference type="PANTHER" id="PTHR23526">
    <property type="entry name" value="INTEGRAL MEMBRANE TRANSPORT PROTEIN-RELATED"/>
    <property type="match status" value="1"/>
</dbReference>
<dbReference type="STRING" id="1122195.SAMN02745164_01948"/>
<feature type="transmembrane region" description="Helical" evidence="4">
    <location>
        <begin position="316"/>
        <end position="331"/>
    </location>
</feature>
<dbReference type="Pfam" id="PF07690">
    <property type="entry name" value="MFS_1"/>
    <property type="match status" value="1"/>
</dbReference>
<feature type="transmembrane region" description="Helical" evidence="4">
    <location>
        <begin position="292"/>
        <end position="310"/>
    </location>
</feature>
<sequence length="404" mass="45275">MENIKRNFYAFIWHAIFLAIASSFIEINTVIPSLILKAGGGEILLGIVTAITVGVPLLAQLFFASFLVSKKRKKPYLLTGIYLRIFSLLAIGLILTSSIPDKMLLALIIIIISIFSFSGVFAGVSYTDLLGKSIPTKEIQRKFMSYRQISRSFFALISAFLAKYILNTLNYPKNYSNMFLIASFSLFIASLGFWLIKEKEIDTNKKFPSFIEVVKNIPEILSKDRNLLNYVIFSNLTGFGLIIIPFYILLAKNSFPDAKNMIGNFLLLQMIGIVLASIVWGKILHKKGYKHVLFFCSVMGIVLPILSLFLSKTTPYIYSIIFLISGFTLSARQMSFEGVLIEISTHENRALYVGISGALNIVTAILPLIIGTIIKYLGFNLVMPFVSAMIIISLYFLVKIELHT</sequence>
<dbReference type="RefSeq" id="WP_072865836.1">
    <property type="nucleotide sequence ID" value="NZ_FQUI01000042.1"/>
</dbReference>
<keyword evidence="2 4" id="KW-1133">Transmembrane helix</keyword>
<feature type="transmembrane region" description="Helical" evidence="4">
    <location>
        <begin position="227"/>
        <end position="249"/>
    </location>
</feature>
<dbReference type="Gene3D" id="1.20.1250.20">
    <property type="entry name" value="MFS general substrate transporter like domains"/>
    <property type="match status" value="2"/>
</dbReference>
<accession>A0A1M4ZII7</accession>
<dbReference type="Proteomes" id="UP000184334">
    <property type="component" value="Unassembled WGS sequence"/>
</dbReference>
<dbReference type="EMBL" id="FQUI01000042">
    <property type="protein sequence ID" value="SHF17859.1"/>
    <property type="molecule type" value="Genomic_DNA"/>
</dbReference>
<feature type="transmembrane region" description="Helical" evidence="4">
    <location>
        <begin position="178"/>
        <end position="196"/>
    </location>
</feature>
<organism evidence="6 7">
    <name type="scientific">Marinitoga hydrogenitolerans (strain DSM 16785 / JCM 12826 / AT1271)</name>
    <dbReference type="NCBI Taxonomy" id="1122195"/>
    <lineage>
        <taxon>Bacteria</taxon>
        <taxon>Thermotogati</taxon>
        <taxon>Thermotogota</taxon>
        <taxon>Thermotogae</taxon>
        <taxon>Petrotogales</taxon>
        <taxon>Petrotogaceae</taxon>
        <taxon>Marinitoga</taxon>
    </lineage>
</organism>
<keyword evidence="3 4" id="KW-0472">Membrane</keyword>
<dbReference type="OrthoDB" id="41001at2"/>
<name>A0A1M4ZII7_MARH1</name>
<evidence type="ECO:0000313" key="7">
    <source>
        <dbReference type="Proteomes" id="UP000184334"/>
    </source>
</evidence>
<dbReference type="InterPro" id="IPR011701">
    <property type="entry name" value="MFS"/>
</dbReference>
<feature type="transmembrane region" description="Helical" evidence="4">
    <location>
        <begin position="81"/>
        <end position="99"/>
    </location>
</feature>
<evidence type="ECO:0000256" key="4">
    <source>
        <dbReference type="SAM" id="Phobius"/>
    </source>
</evidence>
<keyword evidence="7" id="KW-1185">Reference proteome</keyword>
<dbReference type="PROSITE" id="PS50850">
    <property type="entry name" value="MFS"/>
    <property type="match status" value="1"/>
</dbReference>
<feature type="transmembrane region" description="Helical" evidence="4">
    <location>
        <begin position="351"/>
        <end position="370"/>
    </location>
</feature>
<feature type="transmembrane region" description="Helical" evidence="4">
    <location>
        <begin position="43"/>
        <end position="69"/>
    </location>
</feature>
<feature type="transmembrane region" description="Helical" evidence="4">
    <location>
        <begin position="376"/>
        <end position="398"/>
    </location>
</feature>
<reference evidence="6" key="1">
    <citation type="submission" date="2016-11" db="EMBL/GenBank/DDBJ databases">
        <authorList>
            <person name="Varghese N."/>
            <person name="Submissions S."/>
        </authorList>
    </citation>
    <scope>NUCLEOTIDE SEQUENCE [LARGE SCALE GENOMIC DNA]</scope>
    <source>
        <strain evidence="6">DSM 16785</strain>
    </source>
</reference>
<dbReference type="GO" id="GO:0022857">
    <property type="term" value="F:transmembrane transporter activity"/>
    <property type="evidence" value="ECO:0007669"/>
    <property type="project" value="InterPro"/>
</dbReference>
<dbReference type="InterPro" id="IPR020846">
    <property type="entry name" value="MFS_dom"/>
</dbReference>
<dbReference type="InterPro" id="IPR036259">
    <property type="entry name" value="MFS_trans_sf"/>
</dbReference>
<proteinExistence type="predicted"/>
<comment type="caution">
    <text evidence="6">The sequence shown here is derived from an EMBL/GenBank/DDBJ whole genome shotgun (WGS) entry which is preliminary data.</text>
</comment>
<evidence type="ECO:0000313" key="6">
    <source>
        <dbReference type="EMBL" id="SHF17859.1"/>
    </source>
</evidence>
<feature type="domain" description="Major facilitator superfamily (MFS) profile" evidence="5">
    <location>
        <begin position="178"/>
        <end position="404"/>
    </location>
</feature>
<feature type="transmembrane region" description="Helical" evidence="4">
    <location>
        <begin position="261"/>
        <end position="280"/>
    </location>
</feature>
<evidence type="ECO:0000256" key="1">
    <source>
        <dbReference type="ARBA" id="ARBA00022692"/>
    </source>
</evidence>
<keyword evidence="1 4" id="KW-0812">Transmembrane</keyword>
<protein>
    <submittedName>
        <fullName evidence="6">MFS/sugar transport protein</fullName>
    </submittedName>
</protein>
<evidence type="ECO:0000259" key="5">
    <source>
        <dbReference type="PROSITE" id="PS50850"/>
    </source>
</evidence>
<evidence type="ECO:0000256" key="2">
    <source>
        <dbReference type="ARBA" id="ARBA00022989"/>
    </source>
</evidence>
<evidence type="ECO:0000256" key="3">
    <source>
        <dbReference type="ARBA" id="ARBA00023136"/>
    </source>
</evidence>
<dbReference type="SUPFAM" id="SSF103473">
    <property type="entry name" value="MFS general substrate transporter"/>
    <property type="match status" value="1"/>
</dbReference>
<dbReference type="PANTHER" id="PTHR23526:SF1">
    <property type="entry name" value="MAJOR FACILITATOR SUPERFAMILY MFS_1"/>
    <property type="match status" value="1"/>
</dbReference>
<gene>
    <name evidence="6" type="ORF">SAMN02745164_01948</name>
</gene>
<feature type="transmembrane region" description="Helical" evidence="4">
    <location>
        <begin position="148"/>
        <end position="166"/>
    </location>
</feature>
<feature type="transmembrane region" description="Helical" evidence="4">
    <location>
        <begin position="105"/>
        <end position="127"/>
    </location>
</feature>
<dbReference type="AlphaFoldDB" id="A0A1M4ZII7"/>